<name>A0A0J1CYA3_9BURK</name>
<accession>A0A0J1CYA3</accession>
<feature type="compositionally biased region" description="Low complexity" evidence="1">
    <location>
        <begin position="36"/>
        <end position="50"/>
    </location>
</feature>
<dbReference type="OrthoDB" id="581516at2"/>
<sequence>MRHTVIGIFDTYDQAEVARSALVASGFARSDIELQAAPEPSSPDDPASVAGAGQPPETGGVLANIERFFSMLFGGRDQPPEVAHYSEAVRRGGVLVAVDTATEARADVARRTLAEQGAIDIDERAASWGTLSHGRTAASAADDRDHSLLDELGLGSGSAVPGRAPVNPPGDPLGTARADANRARAYPRADKGDPAAQPLDPITPIARDVFAGSSDSSYRATGGDPMTSGTVRQDTKETPRRSASCAATSLDEPLAGDAGVSNPAQSVRSADPLAGNDSAYRSSAASEPLTGAASKQGWRPVDPLDPLDETETSSRRGAMGGTGSPVPGSLSQTGDPSLGTRSGARSTMPDEYMEYEDDFRTDFESKYAVTGASYEEYEEAYRYGASAGSDERYGRRNWDDTMETELRHDWEGHNLGGGDTWERFKLAVRHGWDRVTGHHHHM</sequence>
<feature type="region of interest" description="Disordered" evidence="1">
    <location>
        <begin position="36"/>
        <end position="57"/>
    </location>
</feature>
<evidence type="ECO:0000313" key="2">
    <source>
        <dbReference type="EMBL" id="KLU25515.1"/>
    </source>
</evidence>
<dbReference type="AlphaFoldDB" id="A0A0J1CYA3"/>
<dbReference type="RefSeq" id="WP_047847330.1">
    <property type="nucleotide sequence ID" value="NZ_AEJF01000091.1"/>
</dbReference>
<feature type="compositionally biased region" description="Basic and acidic residues" evidence="1">
    <location>
        <begin position="179"/>
        <end position="193"/>
    </location>
</feature>
<feature type="compositionally biased region" description="Polar residues" evidence="1">
    <location>
        <begin position="329"/>
        <end position="345"/>
    </location>
</feature>
<dbReference type="EMBL" id="AEJF01000091">
    <property type="protein sequence ID" value="KLU25515.1"/>
    <property type="molecule type" value="Genomic_DNA"/>
</dbReference>
<dbReference type="Proteomes" id="UP000035963">
    <property type="component" value="Unassembled WGS sequence"/>
</dbReference>
<reference evidence="2 3" key="1">
    <citation type="journal article" date="2015" name="Genome Announc.">
        <title>Draft Genome Sequence of Burkholderia sp. Strain PML1(12), an Ectomycorrhizosphere-Inhabiting Bacterium with Effective Mineral-Weathering Ability.</title>
        <authorList>
            <person name="Uroz S."/>
            <person name="Oger P."/>
        </authorList>
    </citation>
    <scope>NUCLEOTIDE SEQUENCE [LARGE SCALE GENOMIC DNA]</scope>
    <source>
        <strain evidence="3">PML1(12)</strain>
    </source>
</reference>
<keyword evidence="3" id="KW-1185">Reference proteome</keyword>
<feature type="region of interest" description="Disordered" evidence="1">
    <location>
        <begin position="149"/>
        <end position="350"/>
    </location>
</feature>
<comment type="caution">
    <text evidence="2">The sequence shown here is derived from an EMBL/GenBank/DDBJ whole genome shotgun (WGS) entry which is preliminary data.</text>
</comment>
<proteinExistence type="predicted"/>
<gene>
    <name evidence="2" type="ORF">EOS_14405</name>
</gene>
<dbReference type="PATRIC" id="fig|908627.4.peg.3210"/>
<evidence type="ECO:0000313" key="3">
    <source>
        <dbReference type="Proteomes" id="UP000035963"/>
    </source>
</evidence>
<evidence type="ECO:0008006" key="4">
    <source>
        <dbReference type="Google" id="ProtNLM"/>
    </source>
</evidence>
<evidence type="ECO:0000256" key="1">
    <source>
        <dbReference type="SAM" id="MobiDB-lite"/>
    </source>
</evidence>
<organism evidence="2 3">
    <name type="scientific">Caballeronia mineralivorans PML1(12)</name>
    <dbReference type="NCBI Taxonomy" id="908627"/>
    <lineage>
        <taxon>Bacteria</taxon>
        <taxon>Pseudomonadati</taxon>
        <taxon>Pseudomonadota</taxon>
        <taxon>Betaproteobacteria</taxon>
        <taxon>Burkholderiales</taxon>
        <taxon>Burkholderiaceae</taxon>
        <taxon>Caballeronia</taxon>
    </lineage>
</organism>
<protein>
    <recommendedName>
        <fullName evidence="4">General stress protein 17M-like domain-containing protein</fullName>
    </recommendedName>
</protein>